<evidence type="ECO:0000313" key="4">
    <source>
        <dbReference type="Proteomes" id="UP000736672"/>
    </source>
</evidence>
<dbReference type="Proteomes" id="UP000736672">
    <property type="component" value="Unassembled WGS sequence"/>
</dbReference>
<reference evidence="3" key="1">
    <citation type="journal article" date="2021" name="Nat. Commun.">
        <title>Genetic determinants of endophytism in the Arabidopsis root mycobiome.</title>
        <authorList>
            <person name="Mesny F."/>
            <person name="Miyauchi S."/>
            <person name="Thiergart T."/>
            <person name="Pickel B."/>
            <person name="Atanasova L."/>
            <person name="Karlsson M."/>
            <person name="Huettel B."/>
            <person name="Barry K.W."/>
            <person name="Haridas S."/>
            <person name="Chen C."/>
            <person name="Bauer D."/>
            <person name="Andreopoulos W."/>
            <person name="Pangilinan J."/>
            <person name="LaButti K."/>
            <person name="Riley R."/>
            <person name="Lipzen A."/>
            <person name="Clum A."/>
            <person name="Drula E."/>
            <person name="Henrissat B."/>
            <person name="Kohler A."/>
            <person name="Grigoriev I.V."/>
            <person name="Martin F.M."/>
            <person name="Hacquard S."/>
        </authorList>
    </citation>
    <scope>NUCLEOTIDE SEQUENCE</scope>
    <source>
        <strain evidence="3">FSSC 5 MPI-SDFR-AT-0091</strain>
    </source>
</reference>
<evidence type="ECO:0000313" key="3">
    <source>
        <dbReference type="EMBL" id="KAH7254672.1"/>
    </source>
</evidence>
<feature type="domain" description="Heterokaryon incompatibility" evidence="1">
    <location>
        <begin position="25"/>
        <end position="115"/>
    </location>
</feature>
<organism evidence="3 4">
    <name type="scientific">Fusarium solani</name>
    <name type="common">Filamentous fungus</name>
    <dbReference type="NCBI Taxonomy" id="169388"/>
    <lineage>
        <taxon>Eukaryota</taxon>
        <taxon>Fungi</taxon>
        <taxon>Dikarya</taxon>
        <taxon>Ascomycota</taxon>
        <taxon>Pezizomycotina</taxon>
        <taxon>Sordariomycetes</taxon>
        <taxon>Hypocreomycetidae</taxon>
        <taxon>Hypocreales</taxon>
        <taxon>Nectriaceae</taxon>
        <taxon>Fusarium</taxon>
        <taxon>Fusarium solani species complex</taxon>
    </lineage>
</organism>
<sequence length="418" mass="48011">MRLLHTTNLELVSFIGKSVQEQPRYAILSHTWKDDEFLFEEARNGIHQHLQNPRRGLQKILNACQKAKLNNLDYIWVDTCCIDKSSSAELSEAINSMFKWYKESVICYVFMDDVTLQEDGVMRNFDSSRWFTRGWTLQELIAPHGLFFFDRGWNYMCSRDVISSRLEEITGITPSILQRAHIFPPSDTAHNWNIPGVRCGRCQDGDEVETQLAEEPISRKMEWAADRETTRPEDTSYCLLGLFDINMPLLYGEGENAFGRLQEEILKKSPDQSILTWIARSGERLHKPYLAKMPSEFQFAVRRPEKTAIERGDIIATPRGLEIDVLLGPCTIRNKQGSSFMLGREQLAVLSCVVAADPLPRVAIFVEPLTPGALDTAYTRVHNYLLIQLDPATEPVIFERDEFGFEQFKDATGMRHFY</sequence>
<dbReference type="Pfam" id="PF06985">
    <property type="entry name" value="HET"/>
    <property type="match status" value="1"/>
</dbReference>
<dbReference type="PANTHER" id="PTHR10622">
    <property type="entry name" value="HET DOMAIN-CONTAINING PROTEIN"/>
    <property type="match status" value="1"/>
</dbReference>
<dbReference type="Pfam" id="PF26640">
    <property type="entry name" value="DUF8212"/>
    <property type="match status" value="1"/>
</dbReference>
<evidence type="ECO:0000259" key="2">
    <source>
        <dbReference type="Pfam" id="PF26640"/>
    </source>
</evidence>
<dbReference type="InterPro" id="IPR010730">
    <property type="entry name" value="HET"/>
</dbReference>
<dbReference type="InterPro" id="IPR058525">
    <property type="entry name" value="DUF8212"/>
</dbReference>
<comment type="caution">
    <text evidence="3">The sequence shown here is derived from an EMBL/GenBank/DDBJ whole genome shotgun (WGS) entry which is preliminary data.</text>
</comment>
<evidence type="ECO:0000259" key="1">
    <source>
        <dbReference type="Pfam" id="PF06985"/>
    </source>
</evidence>
<accession>A0A9P9HCP7</accession>
<proteinExistence type="predicted"/>
<keyword evidence="4" id="KW-1185">Reference proteome</keyword>
<dbReference type="PANTHER" id="PTHR10622:SF12">
    <property type="entry name" value="HET DOMAIN-CONTAINING PROTEIN"/>
    <property type="match status" value="1"/>
</dbReference>
<dbReference type="EMBL" id="JAGTJS010000010">
    <property type="protein sequence ID" value="KAH7254672.1"/>
    <property type="molecule type" value="Genomic_DNA"/>
</dbReference>
<protein>
    <submittedName>
        <fullName evidence="3">Heterokaryon incompatibility protein-domain-containing protein</fullName>
    </submittedName>
</protein>
<gene>
    <name evidence="3" type="ORF">B0J15DRAFT_34418</name>
</gene>
<dbReference type="AlphaFoldDB" id="A0A9P9HCP7"/>
<dbReference type="OrthoDB" id="20872at2759"/>
<feature type="domain" description="DUF8212" evidence="2">
    <location>
        <begin position="256"/>
        <end position="280"/>
    </location>
</feature>
<name>A0A9P9HCP7_FUSSL</name>